<dbReference type="OMA" id="GWRNDRV"/>
<protein>
    <recommendedName>
        <fullName evidence="4">C2H2-type domain-containing protein</fullName>
    </recommendedName>
</protein>
<dbReference type="GO" id="GO:0005685">
    <property type="term" value="C:U1 snRNP"/>
    <property type="evidence" value="ECO:0007669"/>
    <property type="project" value="InterPro"/>
</dbReference>
<feature type="compositionally biased region" description="Basic residues" evidence="3">
    <location>
        <begin position="283"/>
        <end position="293"/>
    </location>
</feature>
<name>A0A813D7Z8_POLGL</name>
<sequence length="312" mass="36304">MNKARAMLDALMGPGRDVLEQDKGTNKEKFKDPTVCKSSLIGFCPFEAGLLGGRRKFPVCDKIHSALMEGQFKEHPDCETLTRDYESSLITELEFACRECDGHIAIERARIREDVRRKKPPLPVTINDRLAQMKRESSALLQRAESLEDDKIREKEALMIEAQELLKEREEILEEETKKAIANNPTEVVCEVCGTAFEGEQGDAAHKQFRIHEVYKLVREKIEEIRPLVEEWEKMQREKKEQQQQGRSKGRDKDKDRGKDRDRDRDRERRSSDKGRGRDRSSSRRRRSSGRGKGRSESRSRSHGRDRGRRRR</sequence>
<evidence type="ECO:0000256" key="2">
    <source>
        <dbReference type="SAM" id="Coils"/>
    </source>
</evidence>
<feature type="domain" description="C2H2-type" evidence="4">
    <location>
        <begin position="190"/>
        <end position="212"/>
    </location>
</feature>
<keyword evidence="6" id="KW-1185">Reference proteome</keyword>
<organism evidence="5 6">
    <name type="scientific">Polarella glacialis</name>
    <name type="common">Dinoflagellate</name>
    <dbReference type="NCBI Taxonomy" id="89957"/>
    <lineage>
        <taxon>Eukaryota</taxon>
        <taxon>Sar</taxon>
        <taxon>Alveolata</taxon>
        <taxon>Dinophyceae</taxon>
        <taxon>Suessiales</taxon>
        <taxon>Suessiaceae</taxon>
        <taxon>Polarella</taxon>
    </lineage>
</organism>
<accession>A0A813D7Z8</accession>
<dbReference type="Proteomes" id="UP000654075">
    <property type="component" value="Unassembled WGS sequence"/>
</dbReference>
<evidence type="ECO:0000256" key="1">
    <source>
        <dbReference type="ARBA" id="ARBA00005655"/>
    </source>
</evidence>
<dbReference type="InterPro" id="IPR004882">
    <property type="entry name" value="Luc7-rel"/>
</dbReference>
<dbReference type="PROSITE" id="PS00028">
    <property type="entry name" value="ZINC_FINGER_C2H2_1"/>
    <property type="match status" value="1"/>
</dbReference>
<comment type="similarity">
    <text evidence="1">Belongs to the Luc7 family.</text>
</comment>
<proteinExistence type="inferred from homology"/>
<evidence type="ECO:0000259" key="4">
    <source>
        <dbReference type="PROSITE" id="PS00028"/>
    </source>
</evidence>
<dbReference type="EMBL" id="CAJNNV010000827">
    <property type="protein sequence ID" value="CAE8583694.1"/>
    <property type="molecule type" value="Genomic_DNA"/>
</dbReference>
<reference evidence="5" key="1">
    <citation type="submission" date="2021-02" db="EMBL/GenBank/DDBJ databases">
        <authorList>
            <person name="Dougan E. K."/>
            <person name="Rhodes N."/>
            <person name="Thang M."/>
            <person name="Chan C."/>
        </authorList>
    </citation>
    <scope>NUCLEOTIDE SEQUENCE</scope>
</reference>
<evidence type="ECO:0000313" key="5">
    <source>
        <dbReference type="EMBL" id="CAE8583694.1"/>
    </source>
</evidence>
<dbReference type="GO" id="GO:0003729">
    <property type="term" value="F:mRNA binding"/>
    <property type="evidence" value="ECO:0007669"/>
    <property type="project" value="InterPro"/>
</dbReference>
<feature type="compositionally biased region" description="Basic and acidic residues" evidence="3">
    <location>
        <begin position="249"/>
        <end position="282"/>
    </location>
</feature>
<gene>
    <name evidence="5" type="ORF">PGLA1383_LOCUS2648</name>
</gene>
<evidence type="ECO:0000313" key="6">
    <source>
        <dbReference type="Proteomes" id="UP000654075"/>
    </source>
</evidence>
<feature type="region of interest" description="Disordered" evidence="3">
    <location>
        <begin position="235"/>
        <end position="312"/>
    </location>
</feature>
<dbReference type="AlphaFoldDB" id="A0A813D7Z8"/>
<evidence type="ECO:0000256" key="3">
    <source>
        <dbReference type="SAM" id="MobiDB-lite"/>
    </source>
</evidence>
<feature type="coiled-coil region" evidence="2">
    <location>
        <begin position="130"/>
        <end position="179"/>
    </location>
</feature>
<keyword evidence="2" id="KW-0175">Coiled coil</keyword>
<dbReference type="OrthoDB" id="153872at2759"/>
<dbReference type="InterPro" id="IPR013087">
    <property type="entry name" value="Znf_C2H2_type"/>
</dbReference>
<comment type="caution">
    <text evidence="5">The sequence shown here is derived from an EMBL/GenBank/DDBJ whole genome shotgun (WGS) entry which is preliminary data.</text>
</comment>
<dbReference type="PANTHER" id="PTHR12375">
    <property type="entry name" value="RNA-BINDING PROTEIN LUC7-RELATED"/>
    <property type="match status" value="1"/>
</dbReference>
<dbReference type="Pfam" id="PF03194">
    <property type="entry name" value="LUC7"/>
    <property type="match status" value="1"/>
</dbReference>
<feature type="compositionally biased region" description="Basic and acidic residues" evidence="3">
    <location>
        <begin position="294"/>
        <end position="305"/>
    </location>
</feature>
<dbReference type="GO" id="GO:0006376">
    <property type="term" value="P:mRNA splice site recognition"/>
    <property type="evidence" value="ECO:0007669"/>
    <property type="project" value="InterPro"/>
</dbReference>